<dbReference type="Gene3D" id="2.60.120.10">
    <property type="entry name" value="Jelly Rolls"/>
    <property type="match status" value="1"/>
</dbReference>
<keyword evidence="5" id="KW-0614">Plasmid</keyword>
<dbReference type="PROSITE" id="PS51063">
    <property type="entry name" value="HTH_CRP_2"/>
    <property type="match status" value="1"/>
</dbReference>
<dbReference type="InterPro" id="IPR014710">
    <property type="entry name" value="RmlC-like_jellyroll"/>
</dbReference>
<dbReference type="SMART" id="SM00419">
    <property type="entry name" value="HTH_CRP"/>
    <property type="match status" value="1"/>
</dbReference>
<dbReference type="RefSeq" id="WP_114211267.1">
    <property type="nucleotide sequence ID" value="NZ_CP030842.1"/>
</dbReference>
<feature type="domain" description="HTH crp-type" evidence="4">
    <location>
        <begin position="142"/>
        <end position="208"/>
    </location>
</feature>
<evidence type="ECO:0000256" key="2">
    <source>
        <dbReference type="ARBA" id="ARBA00023125"/>
    </source>
</evidence>
<geneLocation type="plasmid" evidence="6">
    <name>pacpol2</name>
</geneLocation>
<dbReference type="GO" id="GO:0003700">
    <property type="term" value="F:DNA-binding transcription factor activity"/>
    <property type="evidence" value="ECO:0007669"/>
    <property type="project" value="TreeGrafter"/>
</dbReference>
<dbReference type="EMBL" id="CP030842">
    <property type="protein sequence ID" value="AXC16076.1"/>
    <property type="molecule type" value="Genomic_DNA"/>
</dbReference>
<sequence>MSTVTFKNTLLKSLAPEIIARLHLRPVTFELEHEIEYPGRSIEHLFFVEEGMASMTTTFQNGSQVEVGMFGYESVIGVSALMGTKQSLNRVYTQIAGKGYSCTIEVARREFRLGGVFQEMALRYVQAQLVQVIQSAGCNATHNLEQRLARWLLICADRAHSDTFEMSHEYLAQMLGASRPTVSTTAFILKGRHLIEYNHGVIRILDVSGLEKVACECYQVIKEHLNNYAEFESGITA</sequence>
<evidence type="ECO:0000259" key="4">
    <source>
        <dbReference type="PROSITE" id="PS51063"/>
    </source>
</evidence>
<keyword evidence="2" id="KW-0238">DNA-binding</keyword>
<dbReference type="SUPFAM" id="SSF46785">
    <property type="entry name" value="Winged helix' DNA-binding domain"/>
    <property type="match status" value="1"/>
</dbReference>
<accession>A0A2Z5GBN7</accession>
<evidence type="ECO:0000256" key="3">
    <source>
        <dbReference type="ARBA" id="ARBA00023163"/>
    </source>
</evidence>
<dbReference type="GO" id="GO:0005829">
    <property type="term" value="C:cytosol"/>
    <property type="evidence" value="ECO:0007669"/>
    <property type="project" value="TreeGrafter"/>
</dbReference>
<proteinExistence type="predicted"/>
<dbReference type="AlphaFoldDB" id="A0A2Z5GBN7"/>
<dbReference type="OrthoDB" id="8969464at2"/>
<gene>
    <name evidence="5" type="ORF">ACPOL_6868</name>
</gene>
<protein>
    <submittedName>
        <fullName evidence="5">Transcriptional regulator, Crp/Fnr family</fullName>
    </submittedName>
</protein>
<dbReference type="InterPro" id="IPR018490">
    <property type="entry name" value="cNMP-bd_dom_sf"/>
</dbReference>
<dbReference type="InterPro" id="IPR036390">
    <property type="entry name" value="WH_DNA-bd_sf"/>
</dbReference>
<dbReference type="GO" id="GO:0003677">
    <property type="term" value="F:DNA binding"/>
    <property type="evidence" value="ECO:0007669"/>
    <property type="project" value="UniProtKB-KW"/>
</dbReference>
<organism evidence="5 6">
    <name type="scientific">Acidisarcina polymorpha</name>
    <dbReference type="NCBI Taxonomy" id="2211140"/>
    <lineage>
        <taxon>Bacteria</taxon>
        <taxon>Pseudomonadati</taxon>
        <taxon>Acidobacteriota</taxon>
        <taxon>Terriglobia</taxon>
        <taxon>Terriglobales</taxon>
        <taxon>Acidobacteriaceae</taxon>
        <taxon>Acidisarcina</taxon>
    </lineage>
</organism>
<reference evidence="5 6" key="1">
    <citation type="journal article" date="2018" name="Front. Microbiol.">
        <title>Hydrolytic Capabilities as a Key to Environmental Success: Chitinolytic and Cellulolytic Acidobacteria From Acidic Sub-arctic Soils and Boreal Peatlands.</title>
        <authorList>
            <person name="Belova S.E."/>
            <person name="Ravin N.V."/>
            <person name="Pankratov T.A."/>
            <person name="Rakitin A.L."/>
            <person name="Ivanova A.A."/>
            <person name="Beletsky A.V."/>
            <person name="Mardanov A.V."/>
            <person name="Sinninghe Damste J.S."/>
            <person name="Dedysh S.N."/>
        </authorList>
    </citation>
    <scope>NUCLEOTIDE SEQUENCE [LARGE SCALE GENOMIC DNA]</scope>
    <source>
        <strain evidence="5 6">SBC82</strain>
        <plasmid evidence="6">pacpol2</plasmid>
    </source>
</reference>
<keyword evidence="6" id="KW-1185">Reference proteome</keyword>
<keyword evidence="1" id="KW-0805">Transcription regulation</keyword>
<dbReference type="InterPro" id="IPR012318">
    <property type="entry name" value="HTH_CRP"/>
</dbReference>
<dbReference type="Pfam" id="PF13545">
    <property type="entry name" value="HTH_Crp_2"/>
    <property type="match status" value="1"/>
</dbReference>
<dbReference type="PANTHER" id="PTHR24567">
    <property type="entry name" value="CRP FAMILY TRANSCRIPTIONAL REGULATORY PROTEIN"/>
    <property type="match status" value="1"/>
</dbReference>
<dbReference type="SUPFAM" id="SSF51206">
    <property type="entry name" value="cAMP-binding domain-like"/>
    <property type="match status" value="1"/>
</dbReference>
<name>A0A2Z5GBN7_9BACT</name>
<dbReference type="KEGG" id="abas:ACPOL_6868"/>
<evidence type="ECO:0000313" key="6">
    <source>
        <dbReference type="Proteomes" id="UP000253606"/>
    </source>
</evidence>
<dbReference type="PANTHER" id="PTHR24567:SF74">
    <property type="entry name" value="HTH-TYPE TRANSCRIPTIONAL REGULATOR ARCR"/>
    <property type="match status" value="1"/>
</dbReference>
<dbReference type="Proteomes" id="UP000253606">
    <property type="component" value="Plasmid pACPOL2"/>
</dbReference>
<evidence type="ECO:0000313" key="5">
    <source>
        <dbReference type="EMBL" id="AXC16076.1"/>
    </source>
</evidence>
<evidence type="ECO:0000256" key="1">
    <source>
        <dbReference type="ARBA" id="ARBA00023015"/>
    </source>
</evidence>
<dbReference type="InterPro" id="IPR050397">
    <property type="entry name" value="Env_Response_Regulators"/>
</dbReference>
<keyword evidence="3" id="KW-0804">Transcription</keyword>